<dbReference type="PRINTS" id="PR00412">
    <property type="entry name" value="EPOXHYDRLASE"/>
</dbReference>
<comment type="caution">
    <text evidence="2">The sequence shown here is derived from an EMBL/GenBank/DDBJ whole genome shotgun (WGS) entry which is preliminary data.</text>
</comment>
<proteinExistence type="predicted"/>
<dbReference type="PANTHER" id="PTHR43798">
    <property type="entry name" value="MONOACYLGLYCEROL LIPASE"/>
    <property type="match status" value="1"/>
</dbReference>
<dbReference type="OrthoDB" id="5297561at2"/>
<evidence type="ECO:0000313" key="2">
    <source>
        <dbReference type="EMBL" id="MQR01677.1"/>
    </source>
</evidence>
<sequence>MKVAVKQQDSQQDAQQETLHEVYCYTGGKAFDATLPTIVFIHGAQNDHSVWALPARYFAHHGYNTLAVDLPGHGRSQGAPLATVEALSAWLIDLLATIGISKAILVGHSMGSLIALETAAHASANIAGLILIGTANPMKVSDALLEAANHDQARAISMVKKWSHFEPDARMLARSQGLMERIARLDQHNPAKSAQQPTAFHADLAACNNYQHGTLAAAAITCPTLFLLANQDLMTPPKAAADLCAAIPHAQVVQIDQSGHALMSQQPRQMLEHLCQFTSRLK</sequence>
<dbReference type="EMBL" id="WINI01000007">
    <property type="protein sequence ID" value="MQR01677.1"/>
    <property type="molecule type" value="Genomic_DNA"/>
</dbReference>
<feature type="domain" description="AB hydrolase-1" evidence="1">
    <location>
        <begin position="36"/>
        <end position="263"/>
    </location>
</feature>
<dbReference type="Gene3D" id="3.40.50.1820">
    <property type="entry name" value="alpha/beta hydrolase"/>
    <property type="match status" value="1"/>
</dbReference>
<keyword evidence="2" id="KW-0378">Hydrolase</keyword>
<dbReference type="InterPro" id="IPR050266">
    <property type="entry name" value="AB_hydrolase_sf"/>
</dbReference>
<keyword evidence="3" id="KW-1185">Reference proteome</keyword>
<dbReference type="InterPro" id="IPR029058">
    <property type="entry name" value="AB_hydrolase_fold"/>
</dbReference>
<gene>
    <name evidence="2" type="ORF">GEV47_13440</name>
</gene>
<evidence type="ECO:0000259" key="1">
    <source>
        <dbReference type="Pfam" id="PF00561"/>
    </source>
</evidence>
<dbReference type="RefSeq" id="WP_153235275.1">
    <property type="nucleotide sequence ID" value="NZ_WINI01000007.1"/>
</dbReference>
<dbReference type="Proteomes" id="UP000451565">
    <property type="component" value="Unassembled WGS sequence"/>
</dbReference>
<dbReference type="SUPFAM" id="SSF53474">
    <property type="entry name" value="alpha/beta-Hydrolases"/>
    <property type="match status" value="1"/>
</dbReference>
<dbReference type="GO" id="GO:0016020">
    <property type="term" value="C:membrane"/>
    <property type="evidence" value="ECO:0007669"/>
    <property type="project" value="TreeGrafter"/>
</dbReference>
<dbReference type="Pfam" id="PF00561">
    <property type="entry name" value="Abhydrolase_1"/>
    <property type="match status" value="1"/>
</dbReference>
<organism evidence="2 3">
    <name type="scientific">Glaciimonas soli</name>
    <dbReference type="NCBI Taxonomy" id="2590999"/>
    <lineage>
        <taxon>Bacteria</taxon>
        <taxon>Pseudomonadati</taxon>
        <taxon>Pseudomonadota</taxon>
        <taxon>Betaproteobacteria</taxon>
        <taxon>Burkholderiales</taxon>
        <taxon>Oxalobacteraceae</taxon>
        <taxon>Glaciimonas</taxon>
    </lineage>
</organism>
<name>A0A843YUK7_9BURK</name>
<dbReference type="GO" id="GO:0016787">
    <property type="term" value="F:hydrolase activity"/>
    <property type="evidence" value="ECO:0007669"/>
    <property type="project" value="UniProtKB-KW"/>
</dbReference>
<reference evidence="2 3" key="1">
    <citation type="submission" date="2019-10" db="EMBL/GenBank/DDBJ databases">
        <title>Glaciimonas soli sp. nov., a psychrophilic bacterium isolated from the forest soil of a high elevation mountain in Taiwan.</title>
        <authorList>
            <person name="Wang L.-T."/>
            <person name="Shieh W.Y."/>
        </authorList>
    </citation>
    <scope>NUCLEOTIDE SEQUENCE [LARGE SCALE GENOMIC DNA]</scope>
    <source>
        <strain evidence="2 3">GS1</strain>
    </source>
</reference>
<protein>
    <submittedName>
        <fullName evidence="2">Alpha/beta fold hydrolase</fullName>
    </submittedName>
</protein>
<dbReference type="PRINTS" id="PR00111">
    <property type="entry name" value="ABHYDROLASE"/>
</dbReference>
<dbReference type="AlphaFoldDB" id="A0A843YUK7"/>
<dbReference type="InterPro" id="IPR000073">
    <property type="entry name" value="AB_hydrolase_1"/>
</dbReference>
<accession>A0A843YUK7</accession>
<dbReference type="InterPro" id="IPR000639">
    <property type="entry name" value="Epox_hydrolase-like"/>
</dbReference>
<evidence type="ECO:0000313" key="3">
    <source>
        <dbReference type="Proteomes" id="UP000451565"/>
    </source>
</evidence>
<dbReference type="PANTHER" id="PTHR43798:SF33">
    <property type="entry name" value="HYDROLASE, PUTATIVE (AFU_ORTHOLOGUE AFUA_2G14860)-RELATED"/>
    <property type="match status" value="1"/>
</dbReference>